<sequence>MTTTSGAKTISFAGHAANSPQFDALYSEGMSLVETTAAYLDGPGRSAARKLRAPAAALYAGESLALTTRLMQLASWLLLQRSLNTGEMSREQVMQERRKLALGQESRSAPSAADFAELPAAFRELLEQARRLEVRIRKLDESLMRDNLLPEAGAGNQVIAQIDLLQTAFGRR</sequence>
<reference evidence="1 2" key="1">
    <citation type="journal article" date="2015" name="Genome Announc.">
        <title>Complete genome sequence of Martelella endophytica YC6887, which has antifungal activity associated with a halophyte.</title>
        <authorList>
            <person name="Khan A."/>
            <person name="Khan H."/>
            <person name="Chung E.J."/>
            <person name="Hossain M.T."/>
            <person name="Chung Y.R."/>
        </authorList>
    </citation>
    <scope>NUCLEOTIDE SEQUENCE [LARGE SCALE GENOMIC DNA]</scope>
    <source>
        <strain evidence="1">YC6887</strain>
    </source>
</reference>
<name>A0A0D5LQG2_MAREN</name>
<dbReference type="InterPro" id="IPR038301">
    <property type="entry name" value="AraC-like_sf"/>
</dbReference>
<dbReference type="Gene3D" id="1.10.8.930">
    <property type="entry name" value="Protein of unknown function DUF1465"/>
    <property type="match status" value="1"/>
</dbReference>
<dbReference type="Proteomes" id="UP000032611">
    <property type="component" value="Chromosome"/>
</dbReference>
<dbReference type="PATRIC" id="fig|1486262.3.peg.2652"/>
<proteinExistence type="predicted"/>
<dbReference type="KEGG" id="mey:TM49_12830"/>
<protein>
    <submittedName>
        <fullName evidence="1">Regulator of CtrA degradation</fullName>
    </submittedName>
</protein>
<dbReference type="Pfam" id="PF07323">
    <property type="entry name" value="DUF1465"/>
    <property type="match status" value="1"/>
</dbReference>
<keyword evidence="2" id="KW-1185">Reference proteome</keyword>
<evidence type="ECO:0000313" key="2">
    <source>
        <dbReference type="Proteomes" id="UP000032611"/>
    </source>
</evidence>
<dbReference type="AlphaFoldDB" id="A0A0D5LQG2"/>
<organism evidence="1 2">
    <name type="scientific">Martelella endophytica</name>
    <dbReference type="NCBI Taxonomy" id="1486262"/>
    <lineage>
        <taxon>Bacteria</taxon>
        <taxon>Pseudomonadati</taxon>
        <taxon>Pseudomonadota</taxon>
        <taxon>Alphaproteobacteria</taxon>
        <taxon>Hyphomicrobiales</taxon>
        <taxon>Aurantimonadaceae</taxon>
        <taxon>Martelella</taxon>
    </lineage>
</organism>
<dbReference type="RefSeq" id="WP_045681770.1">
    <property type="nucleotide sequence ID" value="NZ_CP010803.1"/>
</dbReference>
<accession>A0A0D5LQG2</accession>
<gene>
    <name evidence="1" type="ORF">TM49_12830</name>
</gene>
<dbReference type="STRING" id="1486262.TM49_12830"/>
<evidence type="ECO:0000313" key="1">
    <source>
        <dbReference type="EMBL" id="AJY46356.1"/>
    </source>
</evidence>
<dbReference type="HOGENOM" id="CLU_114005_0_0_5"/>
<dbReference type="EMBL" id="CP010803">
    <property type="protein sequence ID" value="AJY46356.1"/>
    <property type="molecule type" value="Genomic_DNA"/>
</dbReference>
<dbReference type="InterPro" id="IPR010848">
    <property type="entry name" value="DUF1465"/>
</dbReference>
<dbReference type="OrthoDB" id="9799531at2"/>